<feature type="transmembrane region" description="Helical" evidence="1">
    <location>
        <begin position="247"/>
        <end position="264"/>
    </location>
</feature>
<dbReference type="InterPro" id="IPR050545">
    <property type="entry name" value="Mycobact_MmpL"/>
</dbReference>
<feature type="non-terminal residue" evidence="2">
    <location>
        <position position="416"/>
    </location>
</feature>
<dbReference type="Proteomes" id="UP000578091">
    <property type="component" value="Unassembled WGS sequence"/>
</dbReference>
<name>A0A853JFR2_9GAMM</name>
<feature type="transmembrane region" description="Helical" evidence="1">
    <location>
        <begin position="335"/>
        <end position="359"/>
    </location>
</feature>
<keyword evidence="1" id="KW-1133">Transmembrane helix</keyword>
<evidence type="ECO:0000313" key="2">
    <source>
        <dbReference type="EMBL" id="NZA27417.1"/>
    </source>
</evidence>
<keyword evidence="3" id="KW-1185">Reference proteome</keyword>
<keyword evidence="1" id="KW-0812">Transmembrane</keyword>
<evidence type="ECO:0000313" key="3">
    <source>
        <dbReference type="Proteomes" id="UP000578091"/>
    </source>
</evidence>
<dbReference type="EMBL" id="JACCKA010000077">
    <property type="protein sequence ID" value="NZA27417.1"/>
    <property type="molecule type" value="Genomic_DNA"/>
</dbReference>
<feature type="transmembrane region" description="Helical" evidence="1">
    <location>
        <begin position="271"/>
        <end position="294"/>
    </location>
</feature>
<sequence length="416" mass="43804">MRPRLALALGWLALLVLAGVWAGQRLQLSGDLRAFMPEPRTPEQRLLIDELGDGPGARLLLLALSGAEAPELARQSQALGEALRRDPRLDLVANGDEGDAALAAIPERLLPYRYLLSPTLDTRALDAAFLRDELDARLQDLGSPAASLVEPLLPADPTLETLVLAEAWEPAAAPQRLHGVWFDRTGREALLLLRSGAAGFDPAAQAGVVGAIRAAFDEVAGDSGSALTMTGPGAFSVEIGSRTAGEAARIGAIGSLGLVLLFWFAYRSGRLLLLGVLPLATAALAGVAAVALLFGSMHGITLAFGFTLIGVAQDYPVHLFSHLREGRSPVAVARAIWPTLLTGVASTCIAYLTFFVAGVDGLRQLAVFTVAGLLAAAASTRFLLPRLLEPDRGDVAATPWLRRLAARVDALPRPRA</sequence>
<dbReference type="SUPFAM" id="SSF82866">
    <property type="entry name" value="Multidrug efflux transporter AcrB transmembrane domain"/>
    <property type="match status" value="1"/>
</dbReference>
<gene>
    <name evidence="2" type="ORF">H0E84_13585</name>
</gene>
<keyword evidence="1" id="KW-0472">Membrane</keyword>
<proteinExistence type="predicted"/>
<organism evidence="2 3">
    <name type="scientific">Luteimonas salinisoli</name>
    <dbReference type="NCBI Taxonomy" id="2752307"/>
    <lineage>
        <taxon>Bacteria</taxon>
        <taxon>Pseudomonadati</taxon>
        <taxon>Pseudomonadota</taxon>
        <taxon>Gammaproteobacteria</taxon>
        <taxon>Lysobacterales</taxon>
        <taxon>Lysobacteraceae</taxon>
        <taxon>Luteimonas</taxon>
    </lineage>
</organism>
<protein>
    <recommendedName>
        <fullName evidence="4">Membrane transport protein MMPL domain-containing protein</fullName>
    </recommendedName>
</protein>
<dbReference type="PANTHER" id="PTHR33406:SF13">
    <property type="entry name" value="MEMBRANE PROTEIN YDFJ"/>
    <property type="match status" value="1"/>
</dbReference>
<comment type="caution">
    <text evidence="2">The sequence shown here is derived from an EMBL/GenBank/DDBJ whole genome shotgun (WGS) entry which is preliminary data.</text>
</comment>
<feature type="transmembrane region" description="Helical" evidence="1">
    <location>
        <begin position="300"/>
        <end position="323"/>
    </location>
</feature>
<reference evidence="2 3" key="1">
    <citation type="submission" date="2020-07" db="EMBL/GenBank/DDBJ databases">
        <title>Luteimonas sp. SJ-92.</title>
        <authorList>
            <person name="Huang X.-X."/>
            <person name="Xu L."/>
            <person name="Sun J.-Q."/>
        </authorList>
    </citation>
    <scope>NUCLEOTIDE SEQUENCE [LARGE SCALE GENOMIC DNA]</scope>
    <source>
        <strain evidence="2 3">SJ-92</strain>
    </source>
</reference>
<dbReference type="PANTHER" id="PTHR33406">
    <property type="entry name" value="MEMBRANE PROTEIN MJ1562-RELATED"/>
    <property type="match status" value="1"/>
</dbReference>
<feature type="transmembrane region" description="Helical" evidence="1">
    <location>
        <begin position="365"/>
        <end position="384"/>
    </location>
</feature>
<accession>A0A853JFR2</accession>
<evidence type="ECO:0008006" key="4">
    <source>
        <dbReference type="Google" id="ProtNLM"/>
    </source>
</evidence>
<dbReference type="Gene3D" id="1.20.1640.10">
    <property type="entry name" value="Multidrug efflux transporter AcrB transmembrane domain"/>
    <property type="match status" value="1"/>
</dbReference>
<evidence type="ECO:0000256" key="1">
    <source>
        <dbReference type="SAM" id="Phobius"/>
    </source>
</evidence>
<dbReference type="AlphaFoldDB" id="A0A853JFR2"/>
<dbReference type="GO" id="GO:0005886">
    <property type="term" value="C:plasma membrane"/>
    <property type="evidence" value="ECO:0007669"/>
    <property type="project" value="TreeGrafter"/>
</dbReference>